<name>A0A2H0WV21_9BACT</name>
<evidence type="ECO:0000313" key="2">
    <source>
        <dbReference type="Proteomes" id="UP000231198"/>
    </source>
</evidence>
<evidence type="ECO:0000313" key="1">
    <source>
        <dbReference type="EMBL" id="PIS15778.1"/>
    </source>
</evidence>
<protein>
    <submittedName>
        <fullName evidence="1">Uncharacterized protein</fullName>
    </submittedName>
</protein>
<accession>A0A2H0WV21</accession>
<dbReference type="EMBL" id="PEZG01000042">
    <property type="protein sequence ID" value="PIS15778.1"/>
    <property type="molecule type" value="Genomic_DNA"/>
</dbReference>
<dbReference type="AlphaFoldDB" id="A0A2H0WV21"/>
<gene>
    <name evidence="1" type="ORF">COT62_01930</name>
</gene>
<dbReference type="Proteomes" id="UP000231198">
    <property type="component" value="Unassembled WGS sequence"/>
</dbReference>
<comment type="caution">
    <text evidence="1">The sequence shown here is derived from an EMBL/GenBank/DDBJ whole genome shotgun (WGS) entry which is preliminary data.</text>
</comment>
<proteinExistence type="predicted"/>
<sequence>MRIAEALQPPGFYDGEGHRIPVLTRKITLPRQTMLPQELGIYAVIAECLRGLVILDAAEMVKAGKAVVESFRGSNGRTEDLIVGIVELP</sequence>
<reference evidence="2" key="1">
    <citation type="submission" date="2017-09" db="EMBL/GenBank/DDBJ databases">
        <title>Depth-based differentiation of microbial function through sediment-hosted aquifers and enrichment of novel symbionts in the deep terrestrial subsurface.</title>
        <authorList>
            <person name="Probst A.J."/>
            <person name="Ladd B."/>
            <person name="Jarett J.K."/>
            <person name="Geller-Mcgrath D.E."/>
            <person name="Sieber C.M.K."/>
            <person name="Emerson J.B."/>
            <person name="Anantharaman K."/>
            <person name="Thomas B.C."/>
            <person name="Malmstrom R."/>
            <person name="Stieglmeier M."/>
            <person name="Klingl A."/>
            <person name="Woyke T."/>
            <person name="Ryan C.M."/>
            <person name="Banfield J.F."/>
        </authorList>
    </citation>
    <scope>NUCLEOTIDE SEQUENCE [LARGE SCALE GENOMIC DNA]</scope>
</reference>
<organism evidence="1 2">
    <name type="scientific">Candidatus Roizmanbacteria bacterium CG09_land_8_20_14_0_10_41_9</name>
    <dbReference type="NCBI Taxonomy" id="1974850"/>
    <lineage>
        <taxon>Bacteria</taxon>
        <taxon>Candidatus Roizmaniibacteriota</taxon>
    </lineage>
</organism>